<protein>
    <submittedName>
        <fullName evidence="1">Uncharacterized protein</fullName>
    </submittedName>
</protein>
<sequence>LNNKFLLKFSLLYKIIAEELKTIRYYIIKNLNKNFIIPSSAFFILSILIARKSGEGFYIYIDYRKLNILTKKNLYLLFLINKIIN</sequence>
<reference evidence="1" key="1">
    <citation type="submission" date="2018-02" db="EMBL/GenBank/DDBJ databases">
        <title>The genomes of Aspergillus section Nigri reveals drivers in fungal speciation.</title>
        <authorList>
            <consortium name="DOE Joint Genome Institute"/>
            <person name="Vesth T.C."/>
            <person name="Nybo J."/>
            <person name="Theobald S."/>
            <person name="Brandl J."/>
            <person name="Frisvad J.C."/>
            <person name="Nielsen K.F."/>
            <person name="Lyhne E.K."/>
            <person name="Kogle M.E."/>
            <person name="Kuo A."/>
            <person name="Riley R."/>
            <person name="Clum A."/>
            <person name="Nolan M."/>
            <person name="Lipzen A."/>
            <person name="Salamov A."/>
            <person name="Henrissat B."/>
            <person name="Wiebenga A."/>
            <person name="De vries R.P."/>
            <person name="Grigoriev I.V."/>
            <person name="Mortensen U.H."/>
            <person name="Andersen M.R."/>
            <person name="Baker S.E."/>
        </authorList>
    </citation>
    <scope>NUCLEOTIDE SEQUENCE</scope>
    <source>
        <strain evidence="1">CBS 121060</strain>
    </source>
</reference>
<accession>A0ACD1HPD0</accession>
<name>A0ACD1HPD0_9EURO</name>
<keyword evidence="2" id="KW-1185">Reference proteome</keyword>
<organism evidence="1 2">
    <name type="scientific">Aspergillus aculeatinus CBS 121060</name>
    <dbReference type="NCBI Taxonomy" id="1448322"/>
    <lineage>
        <taxon>Eukaryota</taxon>
        <taxon>Fungi</taxon>
        <taxon>Dikarya</taxon>
        <taxon>Ascomycota</taxon>
        <taxon>Pezizomycotina</taxon>
        <taxon>Eurotiomycetes</taxon>
        <taxon>Eurotiomycetidae</taxon>
        <taxon>Eurotiales</taxon>
        <taxon>Aspergillaceae</taxon>
        <taxon>Aspergillus</taxon>
        <taxon>Aspergillus subgen. Circumdati</taxon>
    </lineage>
</organism>
<evidence type="ECO:0000313" key="1">
    <source>
        <dbReference type="EMBL" id="RAH75434.1"/>
    </source>
</evidence>
<feature type="non-terminal residue" evidence="1">
    <location>
        <position position="1"/>
    </location>
</feature>
<gene>
    <name evidence="1" type="ORF">BO66DRAFT_310110</name>
</gene>
<dbReference type="Proteomes" id="UP000249661">
    <property type="component" value="Unassembled WGS sequence"/>
</dbReference>
<proteinExistence type="predicted"/>
<dbReference type="EMBL" id="KZ824933">
    <property type="protein sequence ID" value="RAH75434.1"/>
    <property type="molecule type" value="Genomic_DNA"/>
</dbReference>
<evidence type="ECO:0000313" key="2">
    <source>
        <dbReference type="Proteomes" id="UP000249661"/>
    </source>
</evidence>